<protein>
    <recommendedName>
        <fullName evidence="3">Type IV pilus assembly protein PilW</fullName>
    </recommendedName>
</protein>
<sequence>MVELLVALAIASGLLLLSTTLYLSGKASFRLNEDKRRLYQDGNYAMTLMEKDLRQAWFGNVVSAISPAGTAPVTDFILSDGTPALGLRGCEHGFVKPLGPGEKDFSCSPEAGMAAFEVSYRSDDYSDPPSGAGVDCNGAKLAPIAVPPDHPAYMLGPQVTIARNLYFVAARVGVSANSLYCQGNRNAQPVLSNVEDLQLTYGVAAAGEATPRQFLNATQVAALSDDQRQNWERVVRIGLCLQLRGENQQAIEPQRYVDCAGGTRLASDRHLRAVFKRVVTLRNRAAIMP</sequence>
<evidence type="ECO:0008006" key="3">
    <source>
        <dbReference type="Google" id="ProtNLM"/>
    </source>
</evidence>
<organism evidence="1">
    <name type="scientific">Collimonas fungivorans</name>
    <dbReference type="NCBI Taxonomy" id="158899"/>
    <lineage>
        <taxon>Bacteria</taxon>
        <taxon>Pseudomonadati</taxon>
        <taxon>Pseudomonadota</taxon>
        <taxon>Betaproteobacteria</taxon>
        <taxon>Burkholderiales</taxon>
        <taxon>Oxalobacteraceae</taxon>
        <taxon>Collimonas</taxon>
    </lineage>
</organism>
<dbReference type="Pfam" id="PF16074">
    <property type="entry name" value="PilW"/>
    <property type="match status" value="1"/>
</dbReference>
<dbReference type="InterPro" id="IPR032092">
    <property type="entry name" value="PilW"/>
</dbReference>
<dbReference type="EMBL" id="CP013232">
    <property type="protein sequence ID" value="AMO96794.1"/>
    <property type="molecule type" value="Genomic_DNA"/>
</dbReference>
<proteinExistence type="predicted"/>
<accession>A0A127PGQ1</accession>
<dbReference type="Proteomes" id="UP000072421">
    <property type="component" value="Chromosome"/>
</dbReference>
<dbReference type="GO" id="GO:0043683">
    <property type="term" value="P:type IV pilus assembly"/>
    <property type="evidence" value="ECO:0007669"/>
    <property type="project" value="InterPro"/>
</dbReference>
<evidence type="ECO:0000313" key="1">
    <source>
        <dbReference type="EMBL" id="AMO96794.1"/>
    </source>
</evidence>
<evidence type="ECO:0000313" key="2">
    <source>
        <dbReference type="Proteomes" id="UP000072421"/>
    </source>
</evidence>
<name>A0A127PGQ1_9BURK</name>
<dbReference type="PATRIC" id="fig|158899.10.peg.4156"/>
<gene>
    <name evidence="1" type="ORF">CFter6_4192</name>
</gene>
<reference evidence="1 2" key="1">
    <citation type="submission" date="2015-11" db="EMBL/GenBank/DDBJ databases">
        <title>Exploring the genomic traits of fungus-feeding bacterial genus Collimonas.</title>
        <authorList>
            <person name="Song C."/>
            <person name="Schmidt R."/>
            <person name="de Jager V."/>
            <person name="Krzyzanowska D."/>
            <person name="Jongedijk E."/>
            <person name="Cankar K."/>
            <person name="Beekwilder J."/>
            <person name="van Veen A."/>
            <person name="de Boer W."/>
            <person name="van Veen J.A."/>
            <person name="Garbeva P."/>
        </authorList>
    </citation>
    <scope>NUCLEOTIDE SEQUENCE [LARGE SCALE GENOMIC DNA]</scope>
    <source>
        <strain evidence="1 2">Ter6</strain>
    </source>
</reference>
<dbReference type="AlphaFoldDB" id="A0A127PGQ1"/>